<feature type="transmembrane region" description="Helical" evidence="6">
    <location>
        <begin position="438"/>
        <end position="465"/>
    </location>
</feature>
<dbReference type="Gene3D" id="1.20.1250.20">
    <property type="entry name" value="MFS general substrate transporter like domains"/>
    <property type="match status" value="1"/>
</dbReference>
<keyword evidence="5 6" id="KW-0472">Membrane</keyword>
<feature type="transmembrane region" description="Helical" evidence="6">
    <location>
        <begin position="204"/>
        <end position="226"/>
    </location>
</feature>
<feature type="transmembrane region" description="Helical" evidence="6">
    <location>
        <begin position="477"/>
        <end position="502"/>
    </location>
</feature>
<feature type="transmembrane region" description="Helical" evidence="6">
    <location>
        <begin position="339"/>
        <end position="355"/>
    </location>
</feature>
<proteinExistence type="predicted"/>
<dbReference type="InterPro" id="IPR011701">
    <property type="entry name" value="MFS"/>
</dbReference>
<evidence type="ECO:0000256" key="2">
    <source>
        <dbReference type="ARBA" id="ARBA00022448"/>
    </source>
</evidence>
<keyword evidence="9" id="KW-1185">Reference proteome</keyword>
<evidence type="ECO:0000256" key="4">
    <source>
        <dbReference type="ARBA" id="ARBA00022989"/>
    </source>
</evidence>
<dbReference type="InterPro" id="IPR001958">
    <property type="entry name" value="Tet-R_TetA/multi-R_MdtG-like"/>
</dbReference>
<dbReference type="PRINTS" id="PR01035">
    <property type="entry name" value="TCRTETA"/>
</dbReference>
<gene>
    <name evidence="8" type="ORF">CSSPJE1EN1_LOCUS16187</name>
</gene>
<dbReference type="Proteomes" id="UP001497444">
    <property type="component" value="Chromosome 3"/>
</dbReference>
<name>A0ABP0WV32_9BRYO</name>
<evidence type="ECO:0000313" key="9">
    <source>
        <dbReference type="Proteomes" id="UP001497444"/>
    </source>
</evidence>
<feature type="transmembrane region" description="Helical" evidence="6">
    <location>
        <begin position="163"/>
        <end position="184"/>
    </location>
</feature>
<dbReference type="PROSITE" id="PS50850">
    <property type="entry name" value="MFS"/>
    <property type="match status" value="1"/>
</dbReference>
<dbReference type="InterPro" id="IPR036259">
    <property type="entry name" value="MFS_trans_sf"/>
</dbReference>
<feature type="transmembrane region" description="Helical" evidence="6">
    <location>
        <begin position="115"/>
        <end position="142"/>
    </location>
</feature>
<keyword evidence="3 6" id="KW-0812">Transmembrane</keyword>
<dbReference type="PANTHER" id="PTHR23504">
    <property type="entry name" value="MAJOR FACILITATOR SUPERFAMILY DOMAIN-CONTAINING PROTEIN 10"/>
    <property type="match status" value="1"/>
</dbReference>
<evidence type="ECO:0000256" key="6">
    <source>
        <dbReference type="SAM" id="Phobius"/>
    </source>
</evidence>
<feature type="transmembrane region" description="Helical" evidence="6">
    <location>
        <begin position="32"/>
        <end position="54"/>
    </location>
</feature>
<evidence type="ECO:0000313" key="8">
    <source>
        <dbReference type="EMBL" id="CAK9270709.1"/>
    </source>
</evidence>
<dbReference type="PANTHER" id="PTHR23504:SF117">
    <property type="entry name" value="MAJOR FACILITATOR SUPERFAMILY PROTEIN"/>
    <property type="match status" value="1"/>
</dbReference>
<reference evidence="8" key="1">
    <citation type="submission" date="2024-02" db="EMBL/GenBank/DDBJ databases">
        <authorList>
            <consortium name="ELIXIR-Norway"/>
            <consortium name="Elixir Norway"/>
        </authorList>
    </citation>
    <scope>NUCLEOTIDE SEQUENCE</scope>
</reference>
<feature type="transmembrane region" description="Helical" evidence="6">
    <location>
        <begin position="74"/>
        <end position="95"/>
    </location>
</feature>
<comment type="subcellular location">
    <subcellularLocation>
        <location evidence="1">Membrane</location>
        <topology evidence="1">Multi-pass membrane protein</topology>
    </subcellularLocation>
</comment>
<feature type="transmembrane region" description="Helical" evidence="6">
    <location>
        <begin position="514"/>
        <end position="533"/>
    </location>
</feature>
<evidence type="ECO:0000256" key="1">
    <source>
        <dbReference type="ARBA" id="ARBA00004141"/>
    </source>
</evidence>
<keyword evidence="4 6" id="KW-1133">Transmembrane helix</keyword>
<dbReference type="SUPFAM" id="SSF103473">
    <property type="entry name" value="MFS general substrate transporter"/>
    <property type="match status" value="1"/>
</dbReference>
<dbReference type="EMBL" id="OZ020098">
    <property type="protein sequence ID" value="CAK9270709.1"/>
    <property type="molecule type" value="Genomic_DNA"/>
</dbReference>
<evidence type="ECO:0000256" key="5">
    <source>
        <dbReference type="ARBA" id="ARBA00023136"/>
    </source>
</evidence>
<accession>A0ABP0WV32</accession>
<feature type="transmembrane region" description="Helical" evidence="6">
    <location>
        <begin position="375"/>
        <end position="399"/>
    </location>
</feature>
<keyword evidence="2" id="KW-0813">Transport</keyword>
<dbReference type="Pfam" id="PF07690">
    <property type="entry name" value="MFS_1"/>
    <property type="match status" value="1"/>
</dbReference>
<feature type="domain" description="Major facilitator superfamily (MFS) profile" evidence="7">
    <location>
        <begin position="30"/>
        <end position="538"/>
    </location>
</feature>
<organism evidence="8 9">
    <name type="scientific">Sphagnum jensenii</name>
    <dbReference type="NCBI Taxonomy" id="128206"/>
    <lineage>
        <taxon>Eukaryota</taxon>
        <taxon>Viridiplantae</taxon>
        <taxon>Streptophyta</taxon>
        <taxon>Embryophyta</taxon>
        <taxon>Bryophyta</taxon>
        <taxon>Sphagnophytina</taxon>
        <taxon>Sphagnopsida</taxon>
        <taxon>Sphagnales</taxon>
        <taxon>Sphagnaceae</taxon>
        <taxon>Sphagnum</taxon>
    </lineage>
</organism>
<evidence type="ECO:0000256" key="3">
    <source>
        <dbReference type="ARBA" id="ARBA00022692"/>
    </source>
</evidence>
<feature type="transmembrane region" description="Helical" evidence="6">
    <location>
        <begin position="411"/>
        <end position="432"/>
    </location>
</feature>
<sequence>MKSLDNIIDDASSTISQESNTAITPLPNSELFLVWIVHASQAFQTTMLFPMLVFMVEKYGGATRISAQAVGWQAGLLASLFPLAQCCSSVVWGIISDRTGRKPSLAFGCATSGVSAILLGFCSTYTSACFVRFLAGLLNGTLTVTKSVVSELCDGSNLAKGFGLLNLAWGIGAVMGPVVSGLLAQPCVQYKLQHCPDFLVKYPFLLPCIGAAIFSVAGTIASLSLIETNPQCRKASGYDQLPRQDVSTMDSDKLAEDEPKCSEMVQLTCIDGDQVMNTASCKQKLIVVISTSGKSETNHIVTPEEGGDDSCCRAQGTVSVCKETWDKAPSRFAWLNRDVLLVSLCYSMTGFIFIITDELFPIFGAASSSVGGLGFSSFALGLILGEGGVVLCLYTLLLYPKVCQLLGPLRCFRLGILTSIPLWYIFPISSLFPTVPVLQWSLLLLSMAARSAATCSAFAGVLVLVSNSASQEHIGAVTGLSSSFCSLFRAVGPACGGMIWSFASGQKFPLHQFLAWQFVVFLSIFTVGLSYLLPPSLSKPKIGNLRLDKCLH</sequence>
<protein>
    <recommendedName>
        <fullName evidence="7">Major facilitator superfamily (MFS) profile domain-containing protein</fullName>
    </recommendedName>
</protein>
<dbReference type="InterPro" id="IPR020846">
    <property type="entry name" value="MFS_dom"/>
</dbReference>
<evidence type="ECO:0000259" key="7">
    <source>
        <dbReference type="PROSITE" id="PS50850"/>
    </source>
</evidence>